<organism evidence="1 2">
    <name type="scientific">Cercospora kikuchii</name>
    <dbReference type="NCBI Taxonomy" id="84275"/>
    <lineage>
        <taxon>Eukaryota</taxon>
        <taxon>Fungi</taxon>
        <taxon>Dikarya</taxon>
        <taxon>Ascomycota</taxon>
        <taxon>Pezizomycotina</taxon>
        <taxon>Dothideomycetes</taxon>
        <taxon>Dothideomycetidae</taxon>
        <taxon>Mycosphaerellales</taxon>
        <taxon>Mycosphaerellaceae</taxon>
        <taxon>Cercospora</taxon>
    </lineage>
</organism>
<dbReference type="GeneID" id="68295453"/>
<dbReference type="Proteomes" id="UP000825890">
    <property type="component" value="Unassembled WGS sequence"/>
</dbReference>
<protein>
    <submittedName>
        <fullName evidence="1">Uncharacterized protein</fullName>
    </submittedName>
</protein>
<keyword evidence="2" id="KW-1185">Reference proteome</keyword>
<comment type="caution">
    <text evidence="1">The sequence shown here is derived from an EMBL/GenBank/DDBJ whole genome shotgun (WGS) entry which is preliminary data.</text>
</comment>
<proteinExistence type="predicted"/>
<evidence type="ECO:0000313" key="1">
    <source>
        <dbReference type="EMBL" id="GIZ46766.1"/>
    </source>
</evidence>
<gene>
    <name evidence="1" type="ORF">CKM354_000987800</name>
</gene>
<dbReference type="OrthoDB" id="3637199at2759"/>
<reference evidence="1 2" key="1">
    <citation type="submission" date="2021-01" db="EMBL/GenBank/DDBJ databases">
        <title>Cercospora kikuchii MAFF 305040 whole genome shotgun sequence.</title>
        <authorList>
            <person name="Kashiwa T."/>
            <person name="Suzuki T."/>
        </authorList>
    </citation>
    <scope>NUCLEOTIDE SEQUENCE [LARGE SCALE GENOMIC DNA]</scope>
    <source>
        <strain evidence="1 2">MAFF 305040</strain>
    </source>
</reference>
<sequence>MGNLDNGAVSDLELANLAAALERLDGSQLKDLRQKLLPNRLRAVNTDDSKLLQIPQEIRDAIYDEILESEKNAGVWFTKKPTLSPGQEISLHPLCRVCHQLREEFAMKFWKKISISQMATSIWIIERRMTKLDPKHKKFITRVEYNAASKYEVSIRGVMQIATKESATRIAKGLEDQLGIKLGSVWVTFPNRFDKEMACWFNHARVNSLGEVEERKIAWE</sequence>
<evidence type="ECO:0000313" key="2">
    <source>
        <dbReference type="Proteomes" id="UP000825890"/>
    </source>
</evidence>
<dbReference type="RefSeq" id="XP_044661253.1">
    <property type="nucleotide sequence ID" value="XM_044805318.1"/>
</dbReference>
<dbReference type="EMBL" id="BOLY01000006">
    <property type="protein sequence ID" value="GIZ46766.1"/>
    <property type="molecule type" value="Genomic_DNA"/>
</dbReference>
<accession>A0A9P3CQC8</accession>
<dbReference type="AlphaFoldDB" id="A0A9P3CQC8"/>
<name>A0A9P3CQC8_9PEZI</name>